<dbReference type="Proteomes" id="UP000608420">
    <property type="component" value="Unassembled WGS sequence"/>
</dbReference>
<keyword evidence="4 7" id="KW-0812">Transmembrane</keyword>
<keyword evidence="2" id="KW-0813">Transport</keyword>
<reference evidence="10" key="1">
    <citation type="journal article" date="2019" name="Int. J. Syst. Evol. Microbiol.">
        <title>The Global Catalogue of Microorganisms (GCM) 10K type strain sequencing project: providing services to taxonomists for standard genome sequencing and annotation.</title>
        <authorList>
            <consortium name="The Broad Institute Genomics Platform"/>
            <consortium name="The Broad Institute Genome Sequencing Center for Infectious Disease"/>
            <person name="Wu L."/>
            <person name="Ma J."/>
        </authorList>
    </citation>
    <scope>NUCLEOTIDE SEQUENCE [LARGE SCALE GENOMIC DNA]</scope>
    <source>
        <strain evidence="10">CGMCC 1.15420</strain>
    </source>
</reference>
<dbReference type="PANTHER" id="PTHR23517:SF3">
    <property type="entry name" value="INTEGRAL MEMBRANE TRANSPORT PROTEIN"/>
    <property type="match status" value="1"/>
</dbReference>
<evidence type="ECO:0000313" key="9">
    <source>
        <dbReference type="EMBL" id="GGG09206.1"/>
    </source>
</evidence>
<evidence type="ECO:0000256" key="7">
    <source>
        <dbReference type="SAM" id="Phobius"/>
    </source>
</evidence>
<name>A0ABQ1W1G7_9BACL</name>
<feature type="transmembrane region" description="Helical" evidence="7">
    <location>
        <begin position="21"/>
        <end position="40"/>
    </location>
</feature>
<sequence>MSLRSWDGNLKIRLTGETLFNLFYWMYFPFLTIYFAEGLGNQTAGILMSIPPLIGVAGGMIGGYLADELGRRPVMIAGVLLQTVMFAFFAGSSSYVMNYLAFIGAGLGKALYRPASDAMVADLVPKQERRQVFATFITANNIGAVVGPAIGAVFFFRYRSELLWGCASIMLFYSILIYLKVRESMPYAKTSPGRGRLKISTIFISQWRGYGVIFRDRNFVLYIVAGVFSIITIMQLDLYLAIYVRNHVPSQPLWSWHDRTLMLGSTEILGWVLGLNGLLFVLGVLPVTKWLKGWKDRDVFVLSCILAGGGMFAVGLTTNIWFLFLLTIIFTFGELVRSPITSNFVSNYAPADIRAQYMAASDLQFTIGRFIAPVTVFLSAWLLPLGVFSVILICALISMVLYIKLYRNI</sequence>
<dbReference type="EMBL" id="BMIW01000027">
    <property type="protein sequence ID" value="GGG09206.1"/>
    <property type="molecule type" value="Genomic_DNA"/>
</dbReference>
<dbReference type="CDD" id="cd17329">
    <property type="entry name" value="MFS_MdtH_MDR_like"/>
    <property type="match status" value="1"/>
</dbReference>
<dbReference type="SUPFAM" id="SSF103473">
    <property type="entry name" value="MFS general substrate transporter"/>
    <property type="match status" value="1"/>
</dbReference>
<dbReference type="Pfam" id="PF07690">
    <property type="entry name" value="MFS_1"/>
    <property type="match status" value="2"/>
</dbReference>
<keyword evidence="5 7" id="KW-1133">Transmembrane helix</keyword>
<dbReference type="InterPro" id="IPR036259">
    <property type="entry name" value="MFS_trans_sf"/>
</dbReference>
<evidence type="ECO:0000256" key="4">
    <source>
        <dbReference type="ARBA" id="ARBA00022692"/>
    </source>
</evidence>
<keyword evidence="10" id="KW-1185">Reference proteome</keyword>
<feature type="transmembrane region" description="Helical" evidence="7">
    <location>
        <begin position="132"/>
        <end position="156"/>
    </location>
</feature>
<keyword evidence="3" id="KW-1003">Cell membrane</keyword>
<feature type="domain" description="Major facilitator superfamily (MFS) profile" evidence="8">
    <location>
        <begin position="1"/>
        <end position="409"/>
    </location>
</feature>
<dbReference type="InterPro" id="IPR050171">
    <property type="entry name" value="MFS_Transporters"/>
</dbReference>
<accession>A0ABQ1W1G7</accession>
<keyword evidence="6 7" id="KW-0472">Membrane</keyword>
<dbReference type="InterPro" id="IPR020846">
    <property type="entry name" value="MFS_dom"/>
</dbReference>
<evidence type="ECO:0000256" key="6">
    <source>
        <dbReference type="ARBA" id="ARBA00023136"/>
    </source>
</evidence>
<feature type="transmembrane region" description="Helical" evidence="7">
    <location>
        <begin position="299"/>
        <end position="332"/>
    </location>
</feature>
<feature type="transmembrane region" description="Helical" evidence="7">
    <location>
        <begin position="219"/>
        <end position="244"/>
    </location>
</feature>
<dbReference type="PROSITE" id="PS00216">
    <property type="entry name" value="SUGAR_TRANSPORT_1"/>
    <property type="match status" value="1"/>
</dbReference>
<evidence type="ECO:0000313" key="10">
    <source>
        <dbReference type="Proteomes" id="UP000608420"/>
    </source>
</evidence>
<evidence type="ECO:0000256" key="1">
    <source>
        <dbReference type="ARBA" id="ARBA00004651"/>
    </source>
</evidence>
<feature type="transmembrane region" description="Helical" evidence="7">
    <location>
        <begin position="381"/>
        <end position="403"/>
    </location>
</feature>
<dbReference type="PANTHER" id="PTHR23517">
    <property type="entry name" value="RESISTANCE PROTEIN MDTM, PUTATIVE-RELATED-RELATED"/>
    <property type="match status" value="1"/>
</dbReference>
<feature type="transmembrane region" description="Helical" evidence="7">
    <location>
        <begin position="268"/>
        <end position="287"/>
    </location>
</feature>
<dbReference type="InterPro" id="IPR005829">
    <property type="entry name" value="Sugar_transporter_CS"/>
</dbReference>
<evidence type="ECO:0000256" key="2">
    <source>
        <dbReference type="ARBA" id="ARBA00022448"/>
    </source>
</evidence>
<dbReference type="RefSeq" id="WP_120461618.1">
    <property type="nucleotide sequence ID" value="NZ_BMIW01000027.1"/>
</dbReference>
<feature type="transmembrane region" description="Helical" evidence="7">
    <location>
        <begin position="162"/>
        <end position="179"/>
    </location>
</feature>
<dbReference type="Gene3D" id="1.20.1250.20">
    <property type="entry name" value="MFS general substrate transporter like domains"/>
    <property type="match status" value="1"/>
</dbReference>
<comment type="caution">
    <text evidence="9">The sequence shown here is derived from an EMBL/GenBank/DDBJ whole genome shotgun (WGS) entry which is preliminary data.</text>
</comment>
<proteinExistence type="predicted"/>
<gene>
    <name evidence="9" type="ORF">GCM10010913_33780</name>
</gene>
<feature type="transmembrane region" description="Helical" evidence="7">
    <location>
        <begin position="73"/>
        <end position="90"/>
    </location>
</feature>
<evidence type="ECO:0000256" key="5">
    <source>
        <dbReference type="ARBA" id="ARBA00022989"/>
    </source>
</evidence>
<evidence type="ECO:0000256" key="3">
    <source>
        <dbReference type="ARBA" id="ARBA00022475"/>
    </source>
</evidence>
<feature type="transmembrane region" description="Helical" evidence="7">
    <location>
        <begin position="46"/>
        <end position="66"/>
    </location>
</feature>
<comment type="subcellular location">
    <subcellularLocation>
        <location evidence="1">Cell membrane</location>
        <topology evidence="1">Multi-pass membrane protein</topology>
    </subcellularLocation>
</comment>
<evidence type="ECO:0000259" key="8">
    <source>
        <dbReference type="PROSITE" id="PS50850"/>
    </source>
</evidence>
<feature type="transmembrane region" description="Helical" evidence="7">
    <location>
        <begin position="96"/>
        <end position="112"/>
    </location>
</feature>
<dbReference type="InterPro" id="IPR011701">
    <property type="entry name" value="MFS"/>
</dbReference>
<organism evidence="9 10">
    <name type="scientific">Paenibacillus aceti</name>
    <dbReference type="NCBI Taxonomy" id="1820010"/>
    <lineage>
        <taxon>Bacteria</taxon>
        <taxon>Bacillati</taxon>
        <taxon>Bacillota</taxon>
        <taxon>Bacilli</taxon>
        <taxon>Bacillales</taxon>
        <taxon>Paenibacillaceae</taxon>
        <taxon>Paenibacillus</taxon>
    </lineage>
</organism>
<dbReference type="PROSITE" id="PS50850">
    <property type="entry name" value="MFS"/>
    <property type="match status" value="1"/>
</dbReference>
<protein>
    <submittedName>
        <fullName evidence="9">Multidrug resistance protein</fullName>
    </submittedName>
</protein>